<gene>
    <name evidence="2" type="ORF">HYN46_10810</name>
</gene>
<protein>
    <submittedName>
        <fullName evidence="2">Histidine phosphatase family protein</fullName>
    </submittedName>
</protein>
<dbReference type="InterPro" id="IPR029033">
    <property type="entry name" value="His_PPase_superfam"/>
</dbReference>
<accession>A0A345P7M7</accession>
<dbReference type="InterPro" id="IPR013078">
    <property type="entry name" value="His_Pase_superF_clade-1"/>
</dbReference>
<dbReference type="Pfam" id="PF00300">
    <property type="entry name" value="His_Phos_1"/>
    <property type="match status" value="2"/>
</dbReference>
<organism evidence="2 3">
    <name type="scientific">Aquirhabdus parva</name>
    <dbReference type="NCBI Taxonomy" id="2283318"/>
    <lineage>
        <taxon>Bacteria</taxon>
        <taxon>Pseudomonadati</taxon>
        <taxon>Pseudomonadota</taxon>
        <taxon>Gammaproteobacteria</taxon>
        <taxon>Moraxellales</taxon>
        <taxon>Moraxellaceae</taxon>
        <taxon>Aquirhabdus</taxon>
    </lineage>
</organism>
<dbReference type="InterPro" id="IPR051021">
    <property type="entry name" value="Mito_Ser/Thr_phosphatase"/>
</dbReference>
<keyword evidence="3" id="KW-1185">Reference proteome</keyword>
<reference evidence="2 3" key="1">
    <citation type="submission" date="2018-07" db="EMBL/GenBank/DDBJ databases">
        <title>Genome sequencing of Moraxellaceae gen. HYN0046.</title>
        <authorList>
            <person name="Kim M."/>
            <person name="Yi H."/>
        </authorList>
    </citation>
    <scope>NUCLEOTIDE SEQUENCE [LARGE SCALE GENOMIC DNA]</scope>
    <source>
        <strain evidence="2 3">HYN0046</strain>
    </source>
</reference>
<dbReference type="SUPFAM" id="SSF53254">
    <property type="entry name" value="Phosphoglycerate mutase-like"/>
    <property type="match status" value="1"/>
</dbReference>
<name>A0A345P7M7_9GAMM</name>
<dbReference type="GO" id="GO:0016787">
    <property type="term" value="F:hydrolase activity"/>
    <property type="evidence" value="ECO:0007669"/>
    <property type="project" value="UniProtKB-KW"/>
</dbReference>
<dbReference type="RefSeq" id="WP_114899395.1">
    <property type="nucleotide sequence ID" value="NZ_CP031222.1"/>
</dbReference>
<dbReference type="CDD" id="cd07040">
    <property type="entry name" value="HP"/>
    <property type="match status" value="1"/>
</dbReference>
<proteinExistence type="predicted"/>
<dbReference type="Proteomes" id="UP000253940">
    <property type="component" value="Chromosome"/>
</dbReference>
<dbReference type="OrthoDB" id="280692at2"/>
<dbReference type="PANTHER" id="PTHR20935:SF0">
    <property type="entry name" value="SERINE_THREONINE-PROTEIN PHOSPHATASE PGAM5, MITOCHONDRIAL"/>
    <property type="match status" value="1"/>
</dbReference>
<dbReference type="AlphaFoldDB" id="A0A345P7M7"/>
<evidence type="ECO:0000313" key="3">
    <source>
        <dbReference type="Proteomes" id="UP000253940"/>
    </source>
</evidence>
<dbReference type="PANTHER" id="PTHR20935">
    <property type="entry name" value="PHOSPHOGLYCERATE MUTASE-RELATED"/>
    <property type="match status" value="1"/>
</dbReference>
<evidence type="ECO:0000256" key="1">
    <source>
        <dbReference type="ARBA" id="ARBA00022801"/>
    </source>
</evidence>
<sequence>MSTITLIRHGQASFGKSDYDQLSDIGYDQARRLGVALAEREESIDTVFIGGMLRHRQTAETCLESMGLDLPLQVLPDFSEFNHEHILEKSEPRYRDREWIIQQAMQQSVRPEEVFMQMFKASITRWVDGQHEQDYDETWPQFQQRVKSGLDTVAALLNQSQHALVFTSGGCISVIAQALLELNNSATFRTNWTLANCGLTRIAQSARHRNLMSLNEYGHFSGRHHSLLTFR</sequence>
<dbReference type="KEGG" id="mbah:HYN46_10810"/>
<dbReference type="EMBL" id="CP031222">
    <property type="protein sequence ID" value="AXI03286.1"/>
    <property type="molecule type" value="Genomic_DNA"/>
</dbReference>
<keyword evidence="1" id="KW-0378">Hydrolase</keyword>
<dbReference type="SMART" id="SM00855">
    <property type="entry name" value="PGAM"/>
    <property type="match status" value="1"/>
</dbReference>
<dbReference type="Gene3D" id="3.40.50.1240">
    <property type="entry name" value="Phosphoglycerate mutase-like"/>
    <property type="match status" value="1"/>
</dbReference>
<evidence type="ECO:0000313" key="2">
    <source>
        <dbReference type="EMBL" id="AXI03286.1"/>
    </source>
</evidence>